<dbReference type="GO" id="GO:0003677">
    <property type="term" value="F:DNA binding"/>
    <property type="evidence" value="ECO:0007669"/>
    <property type="project" value="InterPro"/>
</dbReference>
<dbReference type="AlphaFoldDB" id="V9W014"/>
<proteinExistence type="predicted"/>
<geneLocation type="plasmid" evidence="4">
    <name>1</name>
</geneLocation>
<protein>
    <recommendedName>
        <fullName evidence="2">Transposase IS116/IS110/IS902 C-terminal domain-containing protein</fullName>
    </recommendedName>
</protein>
<evidence type="ECO:0000256" key="1">
    <source>
        <dbReference type="SAM" id="MobiDB-lite"/>
    </source>
</evidence>
<dbReference type="HOGENOM" id="CLU_036902_1_3_5"/>
<reference evidence="3 4" key="1">
    <citation type="submission" date="2013-09" db="EMBL/GenBank/DDBJ databases">
        <authorList>
            <consortium name="DOE Joint Genome Institute"/>
            <person name="Klenk H.-P."/>
            <person name="Huntemann M."/>
            <person name="Han J."/>
            <person name="Chen A."/>
            <person name="Kyrpides N."/>
            <person name="Mavromatis K."/>
            <person name="Markowitz V."/>
            <person name="Palaniappan K."/>
            <person name="Ivanova N."/>
            <person name="Schaumberg A."/>
            <person name="Pati A."/>
            <person name="Liolios K."/>
            <person name="Nordberg H.P."/>
            <person name="Cantor M.N."/>
            <person name="Hua S.X."/>
            <person name="Woyke T."/>
        </authorList>
    </citation>
    <scope>NUCLEOTIDE SEQUENCE [LARGE SCALE GENOMIC DNA]</scope>
    <source>
        <strain evidence="3 4">DSM 14336</strain>
        <plasmid evidence="4">1</plasmid>
    </source>
</reference>
<evidence type="ECO:0000259" key="2">
    <source>
        <dbReference type="Pfam" id="PF02371"/>
    </source>
</evidence>
<name>V9W014_9RHOB</name>
<dbReference type="GO" id="GO:0006313">
    <property type="term" value="P:DNA transposition"/>
    <property type="evidence" value="ECO:0007669"/>
    <property type="project" value="InterPro"/>
</dbReference>
<dbReference type="OrthoDB" id="8261795at2"/>
<sequence>MKLMAYPGLGPSEYSTGKTTRRNGITREGNGCVRHKLIDGAWTWHYQARPEARELYFLRAKSPVVQDIAWKAQSQLTALYRALRRNGKKTSS</sequence>
<accession>V9W014</accession>
<evidence type="ECO:0000313" key="4">
    <source>
        <dbReference type="Proteomes" id="UP000018780"/>
    </source>
</evidence>
<feature type="region of interest" description="Disordered" evidence="1">
    <location>
        <begin position="1"/>
        <end position="27"/>
    </location>
</feature>
<gene>
    <name evidence="3" type="ORF">METH_22075</name>
</gene>
<dbReference type="GO" id="GO:0004803">
    <property type="term" value="F:transposase activity"/>
    <property type="evidence" value="ECO:0007669"/>
    <property type="project" value="InterPro"/>
</dbReference>
<keyword evidence="4" id="KW-1185">Reference proteome</keyword>
<evidence type="ECO:0000313" key="3">
    <source>
        <dbReference type="EMBL" id="AHD03518.1"/>
    </source>
</evidence>
<dbReference type="Proteomes" id="UP000018780">
    <property type="component" value="Plasmid unnamed"/>
</dbReference>
<keyword evidence="3" id="KW-0614">Plasmid</keyword>
<dbReference type="InterPro" id="IPR003346">
    <property type="entry name" value="Transposase_20"/>
</dbReference>
<organism evidence="3 4">
    <name type="scientific">Leisingera methylohalidivorans DSM 14336</name>
    <dbReference type="NCBI Taxonomy" id="999552"/>
    <lineage>
        <taxon>Bacteria</taxon>
        <taxon>Pseudomonadati</taxon>
        <taxon>Pseudomonadota</taxon>
        <taxon>Alphaproteobacteria</taxon>
        <taxon>Rhodobacterales</taxon>
        <taxon>Roseobacteraceae</taxon>
        <taxon>Leisingera</taxon>
    </lineage>
</organism>
<dbReference type="EMBL" id="CP006774">
    <property type="protein sequence ID" value="AHD03518.1"/>
    <property type="molecule type" value="Genomic_DNA"/>
</dbReference>
<dbReference type="KEGG" id="lmd:METH_22075"/>
<feature type="domain" description="Transposase IS116/IS110/IS902 C-terminal" evidence="2">
    <location>
        <begin position="2"/>
        <end position="56"/>
    </location>
</feature>
<dbReference type="Pfam" id="PF02371">
    <property type="entry name" value="Transposase_20"/>
    <property type="match status" value="1"/>
</dbReference>